<organism evidence="1 2">
    <name type="scientific">Methylocella tundrae</name>
    <dbReference type="NCBI Taxonomy" id="227605"/>
    <lineage>
        <taxon>Bacteria</taxon>
        <taxon>Pseudomonadati</taxon>
        <taxon>Pseudomonadota</taxon>
        <taxon>Alphaproteobacteria</taxon>
        <taxon>Hyphomicrobiales</taxon>
        <taxon>Beijerinckiaceae</taxon>
        <taxon>Methylocella</taxon>
    </lineage>
</organism>
<accession>A0A8B6MDE4</accession>
<dbReference type="EMBL" id="CABFMQ020000153">
    <property type="protein sequence ID" value="VTZ52556.1"/>
    <property type="molecule type" value="Genomic_DNA"/>
</dbReference>
<comment type="caution">
    <text evidence="1">The sequence shown here is derived from an EMBL/GenBank/DDBJ whole genome shotgun (WGS) entry which is preliminary data.</text>
</comment>
<reference evidence="1 2" key="1">
    <citation type="submission" date="2019-05" db="EMBL/GenBank/DDBJ databases">
        <authorList>
            <person name="Farhan Ul Haque M."/>
        </authorList>
    </citation>
    <scope>NUCLEOTIDE SEQUENCE [LARGE SCALE GENOMIC DNA]</scope>
    <source>
        <strain evidence="1">2</strain>
    </source>
</reference>
<dbReference type="Proteomes" id="UP000485880">
    <property type="component" value="Unassembled WGS sequence"/>
</dbReference>
<dbReference type="AlphaFoldDB" id="A0A8B6MDE4"/>
<evidence type="ECO:0000313" key="1">
    <source>
        <dbReference type="EMBL" id="VTZ52556.1"/>
    </source>
</evidence>
<gene>
    <name evidence="1" type="ORF">MPC4_90031</name>
</gene>
<keyword evidence="2" id="KW-1185">Reference proteome</keyword>
<proteinExistence type="predicted"/>
<protein>
    <submittedName>
        <fullName evidence="1">Uncharacterized protein</fullName>
    </submittedName>
</protein>
<evidence type="ECO:0000313" key="2">
    <source>
        <dbReference type="Proteomes" id="UP000485880"/>
    </source>
</evidence>
<name>A0A8B6MDE4_METTU</name>
<sequence length="71" mass="7706">MSHFFLATASGEEIFAGAAGQLIHRKVFKVILIQIACIAEARVYFRTCLVQSIVASPNRGALIPSWARATS</sequence>